<protein>
    <submittedName>
        <fullName evidence="2">Helix-turn-helix domain-containing protein</fullName>
    </submittedName>
</protein>
<reference evidence="2 3" key="1">
    <citation type="submission" date="2022-04" db="EMBL/GenBank/DDBJ databases">
        <title>Positive selection, recombination, and allopatry shape intraspecific diversity of widespread and dominant cyanobacteria.</title>
        <authorList>
            <person name="Wei J."/>
            <person name="Shu W."/>
            <person name="Hu C."/>
        </authorList>
    </citation>
    <scope>NUCLEOTIDE SEQUENCE [LARGE SCALE GENOMIC DNA]</scope>
    <source>
        <strain evidence="2 3">AS-A4</strain>
    </source>
</reference>
<evidence type="ECO:0000259" key="1">
    <source>
        <dbReference type="Pfam" id="PF13545"/>
    </source>
</evidence>
<sequence>MVQVSQTAACNSLHTLDQRLPRWLLETQFRIDSDNLPLTQEFIAHMLGVRRAGVTLAAQRLQERKLIQYQRGRVQILNRSGLEASACECFRTTKAEYDRLLRGN</sequence>
<feature type="domain" description="HTH crp-type" evidence="1">
    <location>
        <begin position="18"/>
        <end position="84"/>
    </location>
</feature>
<keyword evidence="3" id="KW-1185">Reference proteome</keyword>
<evidence type="ECO:0000313" key="2">
    <source>
        <dbReference type="EMBL" id="MEP1059111.1"/>
    </source>
</evidence>
<dbReference type="SUPFAM" id="SSF46785">
    <property type="entry name" value="Winged helix' DNA-binding domain"/>
    <property type="match status" value="1"/>
</dbReference>
<dbReference type="Gene3D" id="1.10.10.10">
    <property type="entry name" value="Winged helix-like DNA-binding domain superfamily/Winged helix DNA-binding domain"/>
    <property type="match status" value="1"/>
</dbReference>
<evidence type="ECO:0000313" key="3">
    <source>
        <dbReference type="Proteomes" id="UP001476950"/>
    </source>
</evidence>
<gene>
    <name evidence="2" type="ORF">NDI38_11745</name>
</gene>
<comment type="caution">
    <text evidence="2">The sequence shown here is derived from an EMBL/GenBank/DDBJ whole genome shotgun (WGS) entry which is preliminary data.</text>
</comment>
<dbReference type="Pfam" id="PF13545">
    <property type="entry name" value="HTH_Crp_2"/>
    <property type="match status" value="1"/>
</dbReference>
<name>A0ABV0KIP0_9CYAN</name>
<dbReference type="InterPro" id="IPR036390">
    <property type="entry name" value="WH_DNA-bd_sf"/>
</dbReference>
<dbReference type="InterPro" id="IPR012318">
    <property type="entry name" value="HTH_CRP"/>
</dbReference>
<dbReference type="Proteomes" id="UP001476950">
    <property type="component" value="Unassembled WGS sequence"/>
</dbReference>
<dbReference type="RefSeq" id="WP_199305363.1">
    <property type="nucleotide sequence ID" value="NZ_JAMPLM010000008.1"/>
</dbReference>
<proteinExistence type="predicted"/>
<organism evidence="2 3">
    <name type="scientific">Stenomitos frigidus AS-A4</name>
    <dbReference type="NCBI Taxonomy" id="2933935"/>
    <lineage>
        <taxon>Bacteria</taxon>
        <taxon>Bacillati</taxon>
        <taxon>Cyanobacteriota</taxon>
        <taxon>Cyanophyceae</taxon>
        <taxon>Leptolyngbyales</taxon>
        <taxon>Leptolyngbyaceae</taxon>
        <taxon>Stenomitos</taxon>
    </lineage>
</organism>
<dbReference type="EMBL" id="JAMPLM010000008">
    <property type="protein sequence ID" value="MEP1059111.1"/>
    <property type="molecule type" value="Genomic_DNA"/>
</dbReference>
<accession>A0ABV0KIP0</accession>
<dbReference type="InterPro" id="IPR036388">
    <property type="entry name" value="WH-like_DNA-bd_sf"/>
</dbReference>